<evidence type="ECO:0000313" key="2">
    <source>
        <dbReference type="EMBL" id="KAB8296965.1"/>
    </source>
</evidence>
<proteinExistence type="predicted"/>
<organism evidence="2 3">
    <name type="scientific">Monilinia laxa</name>
    <name type="common">Brown rot fungus</name>
    <name type="synonym">Sclerotinia laxa</name>
    <dbReference type="NCBI Taxonomy" id="61186"/>
    <lineage>
        <taxon>Eukaryota</taxon>
        <taxon>Fungi</taxon>
        <taxon>Dikarya</taxon>
        <taxon>Ascomycota</taxon>
        <taxon>Pezizomycotina</taxon>
        <taxon>Leotiomycetes</taxon>
        <taxon>Helotiales</taxon>
        <taxon>Sclerotiniaceae</taxon>
        <taxon>Monilinia</taxon>
    </lineage>
</organism>
<evidence type="ECO:0000313" key="3">
    <source>
        <dbReference type="Proteomes" id="UP000326757"/>
    </source>
</evidence>
<dbReference type="AlphaFoldDB" id="A0A5N6K3M3"/>
<gene>
    <name evidence="2" type="ORF">EYC80_002371</name>
</gene>
<feature type="compositionally biased region" description="Acidic residues" evidence="1">
    <location>
        <begin position="77"/>
        <end position="108"/>
    </location>
</feature>
<comment type="caution">
    <text evidence="2">The sequence shown here is derived from an EMBL/GenBank/DDBJ whole genome shotgun (WGS) entry which is preliminary data.</text>
</comment>
<dbReference type="EMBL" id="VIGI01000008">
    <property type="protein sequence ID" value="KAB8296965.1"/>
    <property type="molecule type" value="Genomic_DNA"/>
</dbReference>
<dbReference type="OrthoDB" id="62952at2759"/>
<reference evidence="2 3" key="1">
    <citation type="submission" date="2019-06" db="EMBL/GenBank/DDBJ databases">
        <title>Genome Sequence of the Brown Rot Fungal Pathogen Monilinia laxa.</title>
        <authorList>
            <person name="De Miccolis Angelini R.M."/>
            <person name="Landi L."/>
            <person name="Abate D."/>
            <person name="Pollastro S."/>
            <person name="Romanazzi G."/>
            <person name="Faretra F."/>
        </authorList>
    </citation>
    <scope>NUCLEOTIDE SEQUENCE [LARGE SCALE GENOMIC DNA]</scope>
    <source>
        <strain evidence="2 3">Mlax316</strain>
    </source>
</reference>
<dbReference type="Proteomes" id="UP000326757">
    <property type="component" value="Unassembled WGS sequence"/>
</dbReference>
<feature type="region of interest" description="Disordered" evidence="1">
    <location>
        <begin position="49"/>
        <end position="108"/>
    </location>
</feature>
<protein>
    <submittedName>
        <fullName evidence="2">Uncharacterized protein</fullName>
    </submittedName>
</protein>
<accession>A0A5N6K3M3</accession>
<evidence type="ECO:0000256" key="1">
    <source>
        <dbReference type="SAM" id="MobiDB-lite"/>
    </source>
</evidence>
<name>A0A5N6K3M3_MONLA</name>
<keyword evidence="3" id="KW-1185">Reference proteome</keyword>
<sequence>MRRCRKDLFKWDALENNGFGLNIQPELFEYIIWGQQRTSERLDRKHIIQLSENENDEEISDSLSSSDEASTGVYTEETAEMTDSSGEETDNIIEDSDYENGDDEDSDY</sequence>